<organism evidence="3 4">
    <name type="scientific">Jatrophihabitans cynanchi</name>
    <dbReference type="NCBI Taxonomy" id="2944128"/>
    <lineage>
        <taxon>Bacteria</taxon>
        <taxon>Bacillati</taxon>
        <taxon>Actinomycetota</taxon>
        <taxon>Actinomycetes</taxon>
        <taxon>Jatrophihabitantales</taxon>
        <taxon>Jatrophihabitantaceae</taxon>
        <taxon>Jatrophihabitans</taxon>
    </lineage>
</organism>
<sequence length="258" mass="26342">MASSEDARGRALTRVLRASIPAVAAAACLGVLAACGSPTSTANSPQPNPPTSSSPTPIRSASTGGAQPAAVDPTRATAPGAVPAKPPTVHQFTPFDENGRRLVHARAAGHGSCFATSIAVPVAGVFRCLIGNTILDPCFASARESTPPTVACFADPWSTGQIITLTRALPKYDPVLTEGNPWAIVLGNGRRCVSVTGAVPALGDVDLTYRCDGNDAAGITVNDNGTVTAHYGPSAGPLVDTAVLDEWRGRSYRFAATP</sequence>
<evidence type="ECO:0000313" key="3">
    <source>
        <dbReference type="EMBL" id="WAX58715.1"/>
    </source>
</evidence>
<feature type="signal peptide" evidence="2">
    <location>
        <begin position="1"/>
        <end position="33"/>
    </location>
</feature>
<protein>
    <submittedName>
        <fullName evidence="3">Uncharacterized protein</fullName>
    </submittedName>
</protein>
<evidence type="ECO:0000313" key="4">
    <source>
        <dbReference type="Proteomes" id="UP001164693"/>
    </source>
</evidence>
<dbReference type="EMBL" id="CP097463">
    <property type="protein sequence ID" value="WAX58715.1"/>
    <property type="molecule type" value="Genomic_DNA"/>
</dbReference>
<evidence type="ECO:0000256" key="2">
    <source>
        <dbReference type="SAM" id="SignalP"/>
    </source>
</evidence>
<proteinExistence type="predicted"/>
<gene>
    <name evidence="3" type="ORF">M6B22_08110</name>
</gene>
<name>A0ABY7K3E1_9ACTN</name>
<feature type="compositionally biased region" description="Low complexity" evidence="1">
    <location>
        <begin position="53"/>
        <end position="63"/>
    </location>
</feature>
<feature type="region of interest" description="Disordered" evidence="1">
    <location>
        <begin position="38"/>
        <end position="89"/>
    </location>
</feature>
<keyword evidence="4" id="KW-1185">Reference proteome</keyword>
<dbReference type="RefSeq" id="WP_269445259.1">
    <property type="nucleotide sequence ID" value="NZ_CP097463.1"/>
</dbReference>
<dbReference type="Proteomes" id="UP001164693">
    <property type="component" value="Chromosome"/>
</dbReference>
<reference evidence="3" key="1">
    <citation type="submission" date="2022-05" db="EMBL/GenBank/DDBJ databases">
        <title>Jatrophihabitans sp. SB3-54 whole genome sequence.</title>
        <authorList>
            <person name="Suh M.K."/>
            <person name="Eom M.K."/>
            <person name="Kim J.S."/>
            <person name="Kim H.S."/>
            <person name="Do H.E."/>
            <person name="Shin Y.K."/>
            <person name="Lee J.-S."/>
        </authorList>
    </citation>
    <scope>NUCLEOTIDE SEQUENCE</scope>
    <source>
        <strain evidence="3">SB3-54</strain>
    </source>
</reference>
<accession>A0ABY7K3E1</accession>
<evidence type="ECO:0000256" key="1">
    <source>
        <dbReference type="SAM" id="MobiDB-lite"/>
    </source>
</evidence>
<feature type="chain" id="PRO_5045701259" evidence="2">
    <location>
        <begin position="34"/>
        <end position="258"/>
    </location>
</feature>
<keyword evidence="2" id="KW-0732">Signal</keyword>